<feature type="repeat" description="ANK" evidence="5">
    <location>
        <begin position="843"/>
        <end position="875"/>
    </location>
</feature>
<dbReference type="EMBL" id="CAMXCT020002335">
    <property type="protein sequence ID" value="CAL1150790.1"/>
    <property type="molecule type" value="Genomic_DNA"/>
</dbReference>
<dbReference type="Pfam" id="PF00083">
    <property type="entry name" value="Sugar_tr"/>
    <property type="match status" value="1"/>
</dbReference>
<feature type="transmembrane region" description="Helical" evidence="7">
    <location>
        <begin position="142"/>
        <end position="160"/>
    </location>
</feature>
<feature type="transmembrane region" description="Helical" evidence="7">
    <location>
        <begin position="56"/>
        <end position="77"/>
    </location>
</feature>
<dbReference type="SUPFAM" id="SSF48403">
    <property type="entry name" value="Ankyrin repeat"/>
    <property type="match status" value="1"/>
</dbReference>
<dbReference type="PANTHER" id="PTHR24064">
    <property type="entry name" value="SOLUTE CARRIER FAMILY 22 MEMBER"/>
    <property type="match status" value="1"/>
</dbReference>
<feature type="region of interest" description="Disordered" evidence="6">
    <location>
        <begin position="473"/>
        <end position="492"/>
    </location>
</feature>
<evidence type="ECO:0000256" key="5">
    <source>
        <dbReference type="PROSITE-ProRule" id="PRU00023"/>
    </source>
</evidence>
<keyword evidence="3 7" id="KW-1133">Transmembrane helix</keyword>
<keyword evidence="2 7" id="KW-0812">Transmembrane</keyword>
<dbReference type="PROSITE" id="PS50850">
    <property type="entry name" value="MFS"/>
    <property type="match status" value="1"/>
</dbReference>
<feature type="repeat" description="ANK" evidence="5">
    <location>
        <begin position="945"/>
        <end position="977"/>
    </location>
</feature>
<dbReference type="InterPro" id="IPR036259">
    <property type="entry name" value="MFS_trans_sf"/>
</dbReference>
<evidence type="ECO:0000256" key="7">
    <source>
        <dbReference type="SAM" id="Phobius"/>
    </source>
</evidence>
<dbReference type="EMBL" id="CAMXCT010002335">
    <property type="protein sequence ID" value="CAI3997415.1"/>
    <property type="molecule type" value="Genomic_DNA"/>
</dbReference>
<dbReference type="Gene3D" id="1.25.40.20">
    <property type="entry name" value="Ankyrin repeat-containing domain"/>
    <property type="match status" value="2"/>
</dbReference>
<dbReference type="PROSITE" id="PS50088">
    <property type="entry name" value="ANK_REPEAT"/>
    <property type="match status" value="2"/>
</dbReference>
<evidence type="ECO:0000256" key="3">
    <source>
        <dbReference type="ARBA" id="ARBA00022989"/>
    </source>
</evidence>
<evidence type="ECO:0000256" key="4">
    <source>
        <dbReference type="ARBA" id="ARBA00023136"/>
    </source>
</evidence>
<dbReference type="SMART" id="SM00248">
    <property type="entry name" value="ANK"/>
    <property type="match status" value="3"/>
</dbReference>
<dbReference type="GO" id="GO:0016020">
    <property type="term" value="C:membrane"/>
    <property type="evidence" value="ECO:0007669"/>
    <property type="project" value="UniProtKB-SubCell"/>
</dbReference>
<keyword evidence="5" id="KW-0040">ANK repeat</keyword>
<comment type="caution">
    <text evidence="9">The sequence shown here is derived from an EMBL/GenBank/DDBJ whole genome shotgun (WGS) entry which is preliminary data.</text>
</comment>
<feature type="region of interest" description="Disordered" evidence="6">
    <location>
        <begin position="1010"/>
        <end position="1057"/>
    </location>
</feature>
<dbReference type="InterPro" id="IPR005828">
    <property type="entry name" value="MFS_sugar_transport-like"/>
</dbReference>
<reference evidence="9" key="1">
    <citation type="submission" date="2022-10" db="EMBL/GenBank/DDBJ databases">
        <authorList>
            <person name="Chen Y."/>
            <person name="Dougan E. K."/>
            <person name="Chan C."/>
            <person name="Rhodes N."/>
            <person name="Thang M."/>
        </authorList>
    </citation>
    <scope>NUCLEOTIDE SEQUENCE</scope>
</reference>
<dbReference type="GO" id="GO:0022857">
    <property type="term" value="F:transmembrane transporter activity"/>
    <property type="evidence" value="ECO:0007669"/>
    <property type="project" value="InterPro"/>
</dbReference>
<protein>
    <recommendedName>
        <fullName evidence="8">Major facilitator superfamily (MFS) profile domain-containing protein</fullName>
    </recommendedName>
</protein>
<gene>
    <name evidence="9" type="ORF">C1SCF055_LOCUS23800</name>
</gene>
<dbReference type="OrthoDB" id="438601at2759"/>
<sequence length="1098" mass="122222">MAASRIDAAYMIKDVQESFGLSDAEVILLEQVAFAGQLLGPVWWGRWADCWGRRPTILLCACTVMGFGIITACAQTFSQLMVARAGVGFGISGIFLSVDIACELLPKESAGRLSSALNFFWPFGSVFTILCAYHIWGWRGLACCAAFPMFSALGLAYAFLPESPHWLLEQGRKEEAMQSIQHLAQLNGVKLSFEGLRSSKIAPAEQAGSIWRRQQRNLLILMSLWLFMAMNYLCIVLLGPMVLTKTVVQDEPNAVRQDMDFFALSISSASEILSVALCILLVDRWGRRHFQAVLYSIAGLAALLLGFRNELPYPAVAAVVIVARCTSFSAGCGSWLHTPEVFPVQVRATGHAACNMMANVGRLLAPLLVSPYFSPAACSGIMASSLGCAAMLALAAPETAARTDDFNPSAYKALRQVSGQGASGDPALLHCSWTRKETGQRHHERATELEERVKEHSRLLDLARSREAALKEEIQEAEETSRRFQASSARKAVDKERLEALEQENEELRDLSLRQTQRAQKQIEELQAELATAKEQLSQHAHQHGELKGHSSHLESQWQSAELRASHHATRAEELEQRLLQLDEDKGQHTESLEQEVSQQRLKIQELEATLLQLGQDAESATELAQEQIDFLQHKLKDMEDQHQNVALVEERNMELMREVTQLRAQIEAGPSSPPMEPLQRRISNASADSDDFKKKVRSVKRRASELLQQAAMPNTQLLETQLRSAVQSWNQGGSLSAGLHSNAGDEASMLAERRQLAVLLDAAACDLAALKEEASTHHELLPAEMQELMHEIDLALENCKDEKGILQSSSAFDGMPETLLQSLASALGLLGGHPSMERGNWKEQTPMHWAAKHGRRDLVDFLLRQEDGDSLLDALDHAGRTPAEVAEQAGQVSVAQFLRGHMELRALRERPQEKVTFEERLPVAYQKVLKQVVSQGWDSVRWKDGFTMLHWAASKGEVDLARYLIQLRADPDVRDDTHQRTPLDWAEHEGHAEAVEMLRRQSRTRLSERLSSKTGFLKQQARSSLPASPFGGSQGSDVRDARRKSEAPIRRRSRRKSAIPEGYLPVLEEIDQQGWNNMSLGRKGRGRRLGARLTLEL</sequence>
<feature type="domain" description="Major facilitator superfamily (MFS) profile" evidence="8">
    <location>
        <begin position="1"/>
        <end position="402"/>
    </location>
</feature>
<feature type="region of interest" description="Disordered" evidence="6">
    <location>
        <begin position="534"/>
        <end position="570"/>
    </location>
</feature>
<dbReference type="Gene3D" id="1.20.1250.20">
    <property type="entry name" value="MFS general substrate transporter like domains"/>
    <property type="match status" value="1"/>
</dbReference>
<feature type="compositionally biased region" description="Basic and acidic residues" evidence="6">
    <location>
        <begin position="473"/>
        <end position="482"/>
    </location>
</feature>
<dbReference type="SUPFAM" id="SSF103473">
    <property type="entry name" value="MFS general substrate transporter"/>
    <property type="match status" value="1"/>
</dbReference>
<accession>A0A9P1G4D8</accession>
<feature type="transmembrane region" description="Helical" evidence="7">
    <location>
        <begin position="289"/>
        <end position="307"/>
    </location>
</feature>
<reference evidence="10" key="2">
    <citation type="submission" date="2024-04" db="EMBL/GenBank/DDBJ databases">
        <authorList>
            <person name="Chen Y."/>
            <person name="Shah S."/>
            <person name="Dougan E. K."/>
            <person name="Thang M."/>
            <person name="Chan C."/>
        </authorList>
    </citation>
    <scope>NUCLEOTIDE SEQUENCE [LARGE SCALE GENOMIC DNA]</scope>
</reference>
<evidence type="ECO:0000256" key="2">
    <source>
        <dbReference type="ARBA" id="ARBA00022692"/>
    </source>
</evidence>
<dbReference type="InterPro" id="IPR020846">
    <property type="entry name" value="MFS_dom"/>
</dbReference>
<dbReference type="EMBL" id="CAMXCT030002335">
    <property type="protein sequence ID" value="CAL4784727.1"/>
    <property type="molecule type" value="Genomic_DNA"/>
</dbReference>
<evidence type="ECO:0000313" key="10">
    <source>
        <dbReference type="EMBL" id="CAL1150790.1"/>
    </source>
</evidence>
<feature type="transmembrane region" description="Helical" evidence="7">
    <location>
        <begin position="261"/>
        <end position="282"/>
    </location>
</feature>
<feature type="compositionally biased region" description="Basic and acidic residues" evidence="6">
    <location>
        <begin position="1038"/>
        <end position="1050"/>
    </location>
</feature>
<proteinExistence type="predicted"/>
<evidence type="ECO:0000259" key="8">
    <source>
        <dbReference type="PROSITE" id="PS50850"/>
    </source>
</evidence>
<dbReference type="InterPro" id="IPR002110">
    <property type="entry name" value="Ankyrin_rpt"/>
</dbReference>
<dbReference type="Proteomes" id="UP001152797">
    <property type="component" value="Unassembled WGS sequence"/>
</dbReference>
<comment type="subcellular location">
    <subcellularLocation>
        <location evidence="1">Membrane</location>
        <topology evidence="1">Multi-pass membrane protein</topology>
    </subcellularLocation>
</comment>
<evidence type="ECO:0000313" key="9">
    <source>
        <dbReference type="EMBL" id="CAI3997415.1"/>
    </source>
</evidence>
<keyword evidence="4 7" id="KW-0472">Membrane</keyword>
<name>A0A9P1G4D8_9DINO</name>
<evidence type="ECO:0000313" key="11">
    <source>
        <dbReference type="Proteomes" id="UP001152797"/>
    </source>
</evidence>
<dbReference type="AlphaFoldDB" id="A0A9P1G4D8"/>
<evidence type="ECO:0000256" key="6">
    <source>
        <dbReference type="SAM" id="MobiDB-lite"/>
    </source>
</evidence>
<feature type="transmembrane region" description="Helical" evidence="7">
    <location>
        <begin position="83"/>
        <end position="105"/>
    </location>
</feature>
<dbReference type="InterPro" id="IPR036770">
    <property type="entry name" value="Ankyrin_rpt-contain_sf"/>
</dbReference>
<feature type="transmembrane region" description="Helical" evidence="7">
    <location>
        <begin position="218"/>
        <end position="241"/>
    </location>
</feature>
<feature type="compositionally biased region" description="Basic and acidic residues" evidence="6">
    <location>
        <begin position="543"/>
        <end position="553"/>
    </location>
</feature>
<dbReference type="PROSITE" id="PS50297">
    <property type="entry name" value="ANK_REP_REGION"/>
    <property type="match status" value="2"/>
</dbReference>
<dbReference type="Pfam" id="PF12796">
    <property type="entry name" value="Ank_2"/>
    <property type="match status" value="2"/>
</dbReference>
<evidence type="ECO:0000256" key="1">
    <source>
        <dbReference type="ARBA" id="ARBA00004141"/>
    </source>
</evidence>
<keyword evidence="11" id="KW-1185">Reference proteome</keyword>
<feature type="transmembrane region" description="Helical" evidence="7">
    <location>
        <begin position="117"/>
        <end position="136"/>
    </location>
</feature>
<organism evidence="9">
    <name type="scientific">Cladocopium goreaui</name>
    <dbReference type="NCBI Taxonomy" id="2562237"/>
    <lineage>
        <taxon>Eukaryota</taxon>
        <taxon>Sar</taxon>
        <taxon>Alveolata</taxon>
        <taxon>Dinophyceae</taxon>
        <taxon>Suessiales</taxon>
        <taxon>Symbiodiniaceae</taxon>
        <taxon>Cladocopium</taxon>
    </lineage>
</organism>